<proteinExistence type="predicted"/>
<dbReference type="PANTHER" id="PTHR10036:SF3">
    <property type="entry name" value="PROTEIN SLEEPLESS-RELATED"/>
    <property type="match status" value="1"/>
</dbReference>
<keyword evidence="2" id="KW-1015">Disulfide bond</keyword>
<feature type="signal peptide" evidence="4">
    <location>
        <begin position="1"/>
        <end position="20"/>
    </location>
</feature>
<sequence length="129" mass="14149">MKLWFVAAILISVAFPTVLSLKCKACASVKSWDECKDSEVSMTCLAYASEQCVKFYFKTPSGESFIKTCGTDAYCNEKTNPTCKHATEYYECDIYCCKGDNCNGGTGTRISGILLVSCALASLMIFYKA</sequence>
<gene>
    <name evidence="5" type="ORF">PMEA_00019406</name>
</gene>
<organism evidence="5 6">
    <name type="scientific">Pocillopora meandrina</name>
    <dbReference type="NCBI Taxonomy" id="46732"/>
    <lineage>
        <taxon>Eukaryota</taxon>
        <taxon>Metazoa</taxon>
        <taxon>Cnidaria</taxon>
        <taxon>Anthozoa</taxon>
        <taxon>Hexacorallia</taxon>
        <taxon>Scleractinia</taxon>
        <taxon>Astrocoeniina</taxon>
        <taxon>Pocilloporidae</taxon>
        <taxon>Pocillopora</taxon>
    </lineage>
</organism>
<reference evidence="5 6" key="1">
    <citation type="submission" date="2022-05" db="EMBL/GenBank/DDBJ databases">
        <authorList>
            <consortium name="Genoscope - CEA"/>
            <person name="William W."/>
        </authorList>
    </citation>
    <scope>NUCLEOTIDE SEQUENCE [LARGE SCALE GENOMIC DNA]</scope>
</reference>
<protein>
    <submittedName>
        <fullName evidence="5">Uncharacterized protein</fullName>
    </submittedName>
</protein>
<evidence type="ECO:0000313" key="5">
    <source>
        <dbReference type="EMBL" id="CAH3140352.1"/>
    </source>
</evidence>
<dbReference type="PANTHER" id="PTHR10036">
    <property type="entry name" value="CD59 GLYCOPROTEIN"/>
    <property type="match status" value="1"/>
</dbReference>
<evidence type="ECO:0000256" key="3">
    <source>
        <dbReference type="SAM" id="Phobius"/>
    </source>
</evidence>
<comment type="caution">
    <text evidence="5">The sequence shown here is derived from an EMBL/GenBank/DDBJ whole genome shotgun (WGS) entry which is preliminary data.</text>
</comment>
<keyword evidence="3" id="KW-0472">Membrane</keyword>
<keyword evidence="3" id="KW-1133">Transmembrane helix</keyword>
<dbReference type="Gene3D" id="2.10.60.10">
    <property type="entry name" value="CD59"/>
    <property type="match status" value="1"/>
</dbReference>
<evidence type="ECO:0000256" key="1">
    <source>
        <dbReference type="ARBA" id="ARBA00022729"/>
    </source>
</evidence>
<feature type="chain" id="PRO_5043381520" evidence="4">
    <location>
        <begin position="21"/>
        <end position="129"/>
    </location>
</feature>
<dbReference type="InterPro" id="IPR045860">
    <property type="entry name" value="Snake_toxin-like_sf"/>
</dbReference>
<dbReference type="CDD" id="cd23553">
    <property type="entry name" value="TFP_LU_ECD_Ly6PGE"/>
    <property type="match status" value="1"/>
</dbReference>
<name>A0AAU9X7Z5_9CNID</name>
<evidence type="ECO:0000256" key="4">
    <source>
        <dbReference type="SAM" id="SignalP"/>
    </source>
</evidence>
<dbReference type="EMBL" id="CALNXJ010000034">
    <property type="protein sequence ID" value="CAH3140352.1"/>
    <property type="molecule type" value="Genomic_DNA"/>
</dbReference>
<dbReference type="AlphaFoldDB" id="A0AAU9X7Z5"/>
<evidence type="ECO:0000256" key="2">
    <source>
        <dbReference type="ARBA" id="ARBA00023157"/>
    </source>
</evidence>
<keyword evidence="1 4" id="KW-0732">Signal</keyword>
<keyword evidence="6" id="KW-1185">Reference proteome</keyword>
<evidence type="ECO:0000313" key="6">
    <source>
        <dbReference type="Proteomes" id="UP001159428"/>
    </source>
</evidence>
<accession>A0AAU9X7Z5</accession>
<dbReference type="Proteomes" id="UP001159428">
    <property type="component" value="Unassembled WGS sequence"/>
</dbReference>
<dbReference type="SUPFAM" id="SSF57302">
    <property type="entry name" value="Snake toxin-like"/>
    <property type="match status" value="1"/>
</dbReference>
<feature type="transmembrane region" description="Helical" evidence="3">
    <location>
        <begin position="110"/>
        <end position="127"/>
    </location>
</feature>
<keyword evidence="3" id="KW-0812">Transmembrane</keyword>